<dbReference type="Gene3D" id="1.10.3210.30">
    <property type="match status" value="1"/>
</dbReference>
<evidence type="ECO:0000256" key="6">
    <source>
        <dbReference type="ARBA" id="ARBA00022801"/>
    </source>
</evidence>
<evidence type="ECO:0000313" key="14">
    <source>
        <dbReference type="Proteomes" id="UP000051643"/>
    </source>
</evidence>
<keyword evidence="4" id="KW-0479">Metal-binding</keyword>
<protein>
    <recommendedName>
        <fullName evidence="15">CRISPR-associated protein Cas3</fullName>
    </recommendedName>
</protein>
<dbReference type="OrthoDB" id="9810236at2"/>
<dbReference type="InterPro" id="IPR001650">
    <property type="entry name" value="Helicase_C-like"/>
</dbReference>
<evidence type="ECO:0000256" key="7">
    <source>
        <dbReference type="ARBA" id="ARBA00022806"/>
    </source>
</evidence>
<dbReference type="InterPro" id="IPR054712">
    <property type="entry name" value="Cas3-like_dom"/>
</dbReference>
<evidence type="ECO:0000256" key="9">
    <source>
        <dbReference type="ARBA" id="ARBA00023118"/>
    </source>
</evidence>
<dbReference type="STRING" id="270918.APR42_02645"/>
<feature type="domain" description="HD Cas3-type" evidence="12">
    <location>
        <begin position="5"/>
        <end position="224"/>
    </location>
</feature>
<dbReference type="PROSITE" id="PS51194">
    <property type="entry name" value="HELICASE_CTER"/>
    <property type="match status" value="1"/>
</dbReference>
<keyword evidence="6" id="KW-0378">Hydrolase</keyword>
<dbReference type="Pfam" id="PF22590">
    <property type="entry name" value="Cas3-like_C_2"/>
    <property type="match status" value="1"/>
</dbReference>
<dbReference type="SMART" id="SM00490">
    <property type="entry name" value="HELICc"/>
    <property type="match status" value="1"/>
</dbReference>
<dbReference type="InterPro" id="IPR006474">
    <property type="entry name" value="Helicase_Cas3_CRISPR-ass_core"/>
</dbReference>
<comment type="similarity">
    <text evidence="2">In the central section; belongs to the CRISPR-associated helicase Cas3 family.</text>
</comment>
<dbReference type="GO" id="GO:0004518">
    <property type="term" value="F:nuclease activity"/>
    <property type="evidence" value="ECO:0007669"/>
    <property type="project" value="UniProtKB-KW"/>
</dbReference>
<dbReference type="InterPro" id="IPR027417">
    <property type="entry name" value="P-loop_NTPase"/>
</dbReference>
<dbReference type="PROSITE" id="PS51643">
    <property type="entry name" value="HD_CAS3"/>
    <property type="match status" value="1"/>
</dbReference>
<evidence type="ECO:0000259" key="10">
    <source>
        <dbReference type="PROSITE" id="PS51192"/>
    </source>
</evidence>
<dbReference type="Gene3D" id="3.40.50.300">
    <property type="entry name" value="P-loop containing nucleotide triphosphate hydrolases"/>
    <property type="match status" value="2"/>
</dbReference>
<dbReference type="GO" id="GO:0051607">
    <property type="term" value="P:defense response to virus"/>
    <property type="evidence" value="ECO:0007669"/>
    <property type="project" value="UniProtKB-KW"/>
</dbReference>
<proteinExistence type="inferred from homology"/>
<dbReference type="CDD" id="cd17930">
    <property type="entry name" value="DEXHc_cas3"/>
    <property type="match status" value="1"/>
</dbReference>
<dbReference type="NCBIfam" id="TIGR01596">
    <property type="entry name" value="cas3_HD"/>
    <property type="match status" value="1"/>
</dbReference>
<keyword evidence="5" id="KW-0547">Nucleotide-binding</keyword>
<evidence type="ECO:0000259" key="11">
    <source>
        <dbReference type="PROSITE" id="PS51194"/>
    </source>
</evidence>
<feature type="domain" description="Helicase C-terminal" evidence="11">
    <location>
        <begin position="488"/>
        <end position="666"/>
    </location>
</feature>
<evidence type="ECO:0000256" key="8">
    <source>
        <dbReference type="ARBA" id="ARBA00022840"/>
    </source>
</evidence>
<evidence type="ECO:0000256" key="4">
    <source>
        <dbReference type="ARBA" id="ARBA00022723"/>
    </source>
</evidence>
<gene>
    <name evidence="13" type="ORF">APR42_02645</name>
</gene>
<keyword evidence="14" id="KW-1185">Reference proteome</keyword>
<dbReference type="GO" id="GO:0003677">
    <property type="term" value="F:DNA binding"/>
    <property type="evidence" value="ECO:0007669"/>
    <property type="project" value="InterPro"/>
</dbReference>
<evidence type="ECO:0000256" key="5">
    <source>
        <dbReference type="ARBA" id="ARBA00022741"/>
    </source>
</evidence>
<dbReference type="GO" id="GO:0016787">
    <property type="term" value="F:hydrolase activity"/>
    <property type="evidence" value="ECO:0007669"/>
    <property type="project" value="UniProtKB-KW"/>
</dbReference>
<evidence type="ECO:0000256" key="2">
    <source>
        <dbReference type="ARBA" id="ARBA00009046"/>
    </source>
</evidence>
<dbReference type="NCBIfam" id="TIGR01587">
    <property type="entry name" value="cas3_core"/>
    <property type="match status" value="1"/>
</dbReference>
<dbReference type="AlphaFoldDB" id="A0A0Q9ZCI5"/>
<dbReference type="RefSeq" id="WP_057480603.1">
    <property type="nucleotide sequence ID" value="NZ_BMWR01000002.1"/>
</dbReference>
<dbReference type="EMBL" id="LKTP01000001">
    <property type="protein sequence ID" value="KRG30780.1"/>
    <property type="molecule type" value="Genomic_DNA"/>
</dbReference>
<dbReference type="GO" id="GO:0004386">
    <property type="term" value="F:helicase activity"/>
    <property type="evidence" value="ECO:0007669"/>
    <property type="project" value="UniProtKB-KW"/>
</dbReference>
<reference evidence="13" key="1">
    <citation type="submission" date="2015-10" db="EMBL/GenBank/DDBJ databases">
        <title>Draft genome sequence of Salegentibacter mishustinae KCTC 12263.</title>
        <authorList>
            <person name="Lin W."/>
            <person name="Zheng Q."/>
        </authorList>
    </citation>
    <scope>NUCLEOTIDE SEQUENCE [LARGE SCALE GENOMIC DNA]</scope>
    <source>
        <strain evidence="13">KCTC 12263</strain>
    </source>
</reference>
<sequence>MKTIESHPGIPLVNHLSEVAKNCLKIANENTTDFGFDRKIKADLLFICGFYHDSGKATSYFQNYLKNPDKPHNSLKNHSLPSAVFVLYVAQKYLRESGLTKDEKFLLSVICFIVVRRHHGNLGNFNIELGIDHFKEDLEKQFKSIDKEAIQEIIQIGNEKLEISVDWSNFVNWFEDDEFSKETRLELIAFYNLNFQKKWENPKKSKTYYLFLWMFGALLFSDKSDVILAGKFPEIQNLNLNYLTEFREDKGFNKSSTAINNLKNEAYFSVLKSLENQFETSKHFYSITLPTGLGKTLTSLGASLKLKELAKLKEGKIIIAIPFTSIIDQNYEVYREVFNDPDNSLLLKHHHLAEPKYKESEDAVRDSQESQYLIETWQSSVVVTTFVQLLECLITNNKTKLLKFSALSNSVIILDEVQQIPHPIWEVIRQAFFSIAEHLNCYIILMSATQPLIFKPEEEITELVENHQRYFSFFNRTRLVNKTKKSIPLDEFTEAILEYCLDNPKKDVLIILNTKKTTLETYRNIYKSLDKEENEIFYLTTLITPFERKKIIDKIKTEKNGKRKIIVSTQLVEAGVDISVDTVFRALAPLDSIIQAAGRANRYDEKDGVSEVYLYKIEELEKVTGFIYGADLIKKTENVLKNYDAIEEKEYLQLIQNYFEQVKDLSVYSENKYLKSLLALNFEETGNFQLIEDTKVESIFIGLNENAKEVWRKFLEIKEDEKLDIFEKKKAFASIKAEFYDYVLNINIPYDAEDIGLPFEPTLGFYYVDLESQTVPIYNCNTDFTSNREGYVFEGINTLIF</sequence>
<dbReference type="InterPro" id="IPR038257">
    <property type="entry name" value="CRISPR-assoc_Cas3_HD_sf"/>
</dbReference>
<evidence type="ECO:0008006" key="15">
    <source>
        <dbReference type="Google" id="ProtNLM"/>
    </source>
</evidence>
<dbReference type="GO" id="GO:0005524">
    <property type="term" value="F:ATP binding"/>
    <property type="evidence" value="ECO:0007669"/>
    <property type="project" value="UniProtKB-KW"/>
</dbReference>
<evidence type="ECO:0000259" key="12">
    <source>
        <dbReference type="PROSITE" id="PS51643"/>
    </source>
</evidence>
<dbReference type="SUPFAM" id="SSF52540">
    <property type="entry name" value="P-loop containing nucleoside triphosphate hydrolases"/>
    <property type="match status" value="1"/>
</dbReference>
<dbReference type="InterPro" id="IPR006483">
    <property type="entry name" value="CRISPR-assoc_Cas3_HD"/>
</dbReference>
<keyword evidence="7" id="KW-0347">Helicase</keyword>
<comment type="similarity">
    <text evidence="1">In the N-terminal section; belongs to the CRISPR-associated nuclease Cas3-HD family.</text>
</comment>
<dbReference type="Proteomes" id="UP000051643">
    <property type="component" value="Unassembled WGS sequence"/>
</dbReference>
<dbReference type="Pfam" id="PF04851">
    <property type="entry name" value="ResIII"/>
    <property type="match status" value="1"/>
</dbReference>
<evidence type="ECO:0000256" key="1">
    <source>
        <dbReference type="ARBA" id="ARBA00006847"/>
    </source>
</evidence>
<comment type="caution">
    <text evidence="13">The sequence shown here is derived from an EMBL/GenBank/DDBJ whole genome shotgun (WGS) entry which is preliminary data.</text>
</comment>
<keyword evidence="8" id="KW-0067">ATP-binding</keyword>
<dbReference type="InterPro" id="IPR014001">
    <property type="entry name" value="Helicase_ATP-bd"/>
</dbReference>
<dbReference type="PROSITE" id="PS51192">
    <property type="entry name" value="HELICASE_ATP_BIND_1"/>
    <property type="match status" value="1"/>
</dbReference>
<dbReference type="SMART" id="SM00487">
    <property type="entry name" value="DEXDc"/>
    <property type="match status" value="1"/>
</dbReference>
<name>A0A0Q9ZCI5_9FLAO</name>
<evidence type="ECO:0000256" key="3">
    <source>
        <dbReference type="ARBA" id="ARBA00022722"/>
    </source>
</evidence>
<dbReference type="InterPro" id="IPR006935">
    <property type="entry name" value="Helicase/UvrB_N"/>
</dbReference>
<dbReference type="CDD" id="cd09641">
    <property type="entry name" value="Cas3''_I"/>
    <property type="match status" value="1"/>
</dbReference>
<keyword evidence="9" id="KW-0051">Antiviral defense</keyword>
<feature type="domain" description="Helicase ATP-binding" evidence="10">
    <location>
        <begin position="276"/>
        <end position="451"/>
    </location>
</feature>
<accession>A0A0Q9ZCI5</accession>
<organism evidence="13 14">
    <name type="scientific">Salegentibacter mishustinae</name>
    <dbReference type="NCBI Taxonomy" id="270918"/>
    <lineage>
        <taxon>Bacteria</taxon>
        <taxon>Pseudomonadati</taxon>
        <taxon>Bacteroidota</taxon>
        <taxon>Flavobacteriia</taxon>
        <taxon>Flavobacteriales</taxon>
        <taxon>Flavobacteriaceae</taxon>
        <taxon>Salegentibacter</taxon>
    </lineage>
</organism>
<keyword evidence="3" id="KW-0540">Nuclease</keyword>
<dbReference type="GO" id="GO:0046872">
    <property type="term" value="F:metal ion binding"/>
    <property type="evidence" value="ECO:0007669"/>
    <property type="project" value="UniProtKB-KW"/>
</dbReference>
<evidence type="ECO:0000313" key="13">
    <source>
        <dbReference type="EMBL" id="KRG30780.1"/>
    </source>
</evidence>